<dbReference type="Gene3D" id="3.40.50.720">
    <property type="entry name" value="NAD(P)-binding Rossmann-like Domain"/>
    <property type="match status" value="1"/>
</dbReference>
<accession>A0A6A6HY06</accession>
<dbReference type="RefSeq" id="XP_033677672.1">
    <property type="nucleotide sequence ID" value="XM_033830237.1"/>
</dbReference>
<evidence type="ECO:0000313" key="1">
    <source>
        <dbReference type="EMBL" id="KAF2242668.1"/>
    </source>
</evidence>
<keyword evidence="2" id="KW-1185">Reference proteome</keyword>
<sequence>MHLILTGATGLVGSGVLQQMLVNESVTRISILSRRPVKMVEGHEDKAKVIIHNDFKSYDPALLDELKDAQGCVWALGVSQNDVNKTEYVEITHHYPLAAAKAFSGLHPDSPFTFVFVSGEGATQTPGMFTPIFGRVKGQAEQSLFDFYKATPNFKLYNVRPAAVDWRHHPEIHPFMPQQAAYKSMLITPIDAVRKSMITPTKPLGKTLTELAMSKGGPLEGKDIRMEGTLLPNVAIRRMAGL</sequence>
<dbReference type="GeneID" id="54583567"/>
<dbReference type="OrthoDB" id="9975943at2759"/>
<name>A0A6A6HY06_9PLEO</name>
<protein>
    <recommendedName>
        <fullName evidence="3">Nucleoside-diphosphate-sugar epimerase</fullName>
    </recommendedName>
</protein>
<dbReference type="Proteomes" id="UP000800094">
    <property type="component" value="Unassembled WGS sequence"/>
</dbReference>
<evidence type="ECO:0008006" key="3">
    <source>
        <dbReference type="Google" id="ProtNLM"/>
    </source>
</evidence>
<evidence type="ECO:0000313" key="2">
    <source>
        <dbReference type="Proteomes" id="UP000800094"/>
    </source>
</evidence>
<organism evidence="1 2">
    <name type="scientific">Trematosphaeria pertusa</name>
    <dbReference type="NCBI Taxonomy" id="390896"/>
    <lineage>
        <taxon>Eukaryota</taxon>
        <taxon>Fungi</taxon>
        <taxon>Dikarya</taxon>
        <taxon>Ascomycota</taxon>
        <taxon>Pezizomycotina</taxon>
        <taxon>Dothideomycetes</taxon>
        <taxon>Pleosporomycetidae</taxon>
        <taxon>Pleosporales</taxon>
        <taxon>Massarineae</taxon>
        <taxon>Trematosphaeriaceae</taxon>
        <taxon>Trematosphaeria</taxon>
    </lineage>
</organism>
<dbReference type="SUPFAM" id="SSF51735">
    <property type="entry name" value="NAD(P)-binding Rossmann-fold domains"/>
    <property type="match status" value="1"/>
</dbReference>
<gene>
    <name evidence="1" type="ORF">BU26DRAFT_524236</name>
</gene>
<dbReference type="EMBL" id="ML987207">
    <property type="protein sequence ID" value="KAF2242668.1"/>
    <property type="molecule type" value="Genomic_DNA"/>
</dbReference>
<dbReference type="PANTHER" id="PTHR14097:SF8">
    <property type="entry name" value="NAD(P)-BINDING DOMAIN-CONTAINING PROTEIN"/>
    <property type="match status" value="1"/>
</dbReference>
<reference evidence="1" key="1">
    <citation type="journal article" date="2020" name="Stud. Mycol.">
        <title>101 Dothideomycetes genomes: a test case for predicting lifestyles and emergence of pathogens.</title>
        <authorList>
            <person name="Haridas S."/>
            <person name="Albert R."/>
            <person name="Binder M."/>
            <person name="Bloem J."/>
            <person name="Labutti K."/>
            <person name="Salamov A."/>
            <person name="Andreopoulos B."/>
            <person name="Baker S."/>
            <person name="Barry K."/>
            <person name="Bills G."/>
            <person name="Bluhm B."/>
            <person name="Cannon C."/>
            <person name="Castanera R."/>
            <person name="Culley D."/>
            <person name="Daum C."/>
            <person name="Ezra D."/>
            <person name="Gonzalez J."/>
            <person name="Henrissat B."/>
            <person name="Kuo A."/>
            <person name="Liang C."/>
            <person name="Lipzen A."/>
            <person name="Lutzoni F."/>
            <person name="Magnuson J."/>
            <person name="Mondo S."/>
            <person name="Nolan M."/>
            <person name="Ohm R."/>
            <person name="Pangilinan J."/>
            <person name="Park H.-J."/>
            <person name="Ramirez L."/>
            <person name="Alfaro M."/>
            <person name="Sun H."/>
            <person name="Tritt A."/>
            <person name="Yoshinaga Y."/>
            <person name="Zwiers L.-H."/>
            <person name="Turgeon B."/>
            <person name="Goodwin S."/>
            <person name="Spatafora J."/>
            <person name="Crous P."/>
            <person name="Grigoriev I."/>
        </authorList>
    </citation>
    <scope>NUCLEOTIDE SEQUENCE</scope>
    <source>
        <strain evidence="1">CBS 122368</strain>
    </source>
</reference>
<dbReference type="AlphaFoldDB" id="A0A6A6HY06"/>
<dbReference type="InterPro" id="IPR036291">
    <property type="entry name" value="NAD(P)-bd_dom_sf"/>
</dbReference>
<dbReference type="PANTHER" id="PTHR14097">
    <property type="entry name" value="OXIDOREDUCTASE HTATIP2"/>
    <property type="match status" value="1"/>
</dbReference>
<proteinExistence type="predicted"/>